<reference evidence="5 6" key="1">
    <citation type="journal article" date="2016" name="G3 (Bethesda)">
        <title>First Draft Assembly and Annotation of the Genome of a California Endemic Oak Quercus lobata Nee (Fagaceae).</title>
        <authorList>
            <person name="Sork V.L."/>
            <person name="Fitz-Gibbon S.T."/>
            <person name="Puiu D."/>
            <person name="Crepeau M."/>
            <person name="Gugger P.F."/>
            <person name="Sherman R."/>
            <person name="Stevens K."/>
            <person name="Langley C.H."/>
            <person name="Pellegrini M."/>
            <person name="Salzberg S.L."/>
        </authorList>
    </citation>
    <scope>NUCLEOTIDE SEQUENCE [LARGE SCALE GENOMIC DNA]</scope>
    <source>
        <strain evidence="5 6">cv. SW786</strain>
    </source>
</reference>
<dbReference type="PROSITE" id="PS51375">
    <property type="entry name" value="PPR"/>
    <property type="match status" value="2"/>
</dbReference>
<feature type="repeat" description="PPR" evidence="3">
    <location>
        <begin position="253"/>
        <end position="287"/>
    </location>
</feature>
<dbReference type="PANTHER" id="PTHR47926:SF518">
    <property type="entry name" value="(WILD MALAYSIAN BANANA) HYPOTHETICAL PROTEIN"/>
    <property type="match status" value="1"/>
</dbReference>
<proteinExistence type="inferred from homology"/>
<dbReference type="GO" id="GO:0009451">
    <property type="term" value="P:RNA modification"/>
    <property type="evidence" value="ECO:0007669"/>
    <property type="project" value="InterPro"/>
</dbReference>
<evidence type="ECO:0000313" key="6">
    <source>
        <dbReference type="Proteomes" id="UP000594261"/>
    </source>
</evidence>
<dbReference type="Pfam" id="PF01535">
    <property type="entry name" value="PPR"/>
    <property type="match status" value="1"/>
</dbReference>
<dbReference type="NCBIfam" id="TIGR00756">
    <property type="entry name" value="PPR"/>
    <property type="match status" value="2"/>
</dbReference>
<dbReference type="PANTHER" id="PTHR47926">
    <property type="entry name" value="PENTATRICOPEPTIDE REPEAT-CONTAINING PROTEIN"/>
    <property type="match status" value="1"/>
</dbReference>
<keyword evidence="6" id="KW-1185">Reference proteome</keyword>
<dbReference type="GO" id="GO:0099402">
    <property type="term" value="P:plant organ development"/>
    <property type="evidence" value="ECO:0007669"/>
    <property type="project" value="UniProtKB-ARBA"/>
</dbReference>
<name>A0A7N2LR16_QUELO</name>
<dbReference type="Gene3D" id="1.25.40.10">
    <property type="entry name" value="Tetratricopeptide repeat domain"/>
    <property type="match status" value="2"/>
</dbReference>
<comment type="similarity">
    <text evidence="1">Belongs to the PPR family. PCMP-H subfamily.</text>
</comment>
<sequence length="525" mass="59368">MFHPHFCSPLHLLKLQSFASLTSCLQHPSFPPTLAWKSIIRCYTSHGLSHQFIAMRTSGKYPDRQATVDELEFESLCESGAWQVFDEMPEKREIGKLEIGEISCKELSCRIGSEELESEGGMLCCALIGMQIEKRRKEGTRAIQMDSVRKIFDLMPNRDLVSWNTVIAGNAQDGMYEEALAMVRERGNANLKPDSFTLSSVLPIFAEYVDIIKGRKSMRVDNTFIASSLVDMYAKCGNIRIARWIFDKMEQHDMVSWTAIIMGYALHGHAHDAISLFKQMEMEGVKPSDVAFVAVLTACSHAGPVDEAWKCFNSMTQDFGFVPGLEHYTAVADLLSQAGRLEEAYKVHKNIKLAGKVAGKIFRVDPENMGAYILLSNIYSAARRWKDVENLRISMRNKGMRKKPVCSWVEVNNKVLAFVAGDKSHPYYERINEALKVLLEQMEQEGYVPGTKEVLHDVDEEQKRYLLCSYSERLAIAYGIICTPAGTTIQVELFCNSSIKTSIVCFTRRKRWYTTMQSEGAKNCS</sequence>
<evidence type="ECO:0000256" key="1">
    <source>
        <dbReference type="ARBA" id="ARBA00006643"/>
    </source>
</evidence>
<protein>
    <recommendedName>
        <fullName evidence="4">DYW domain-containing protein</fullName>
    </recommendedName>
</protein>
<dbReference type="Pfam" id="PF13041">
    <property type="entry name" value="PPR_2"/>
    <property type="match status" value="2"/>
</dbReference>
<organism evidence="5 6">
    <name type="scientific">Quercus lobata</name>
    <name type="common">Valley oak</name>
    <dbReference type="NCBI Taxonomy" id="97700"/>
    <lineage>
        <taxon>Eukaryota</taxon>
        <taxon>Viridiplantae</taxon>
        <taxon>Streptophyta</taxon>
        <taxon>Embryophyta</taxon>
        <taxon>Tracheophyta</taxon>
        <taxon>Spermatophyta</taxon>
        <taxon>Magnoliopsida</taxon>
        <taxon>eudicotyledons</taxon>
        <taxon>Gunneridae</taxon>
        <taxon>Pentapetalae</taxon>
        <taxon>rosids</taxon>
        <taxon>fabids</taxon>
        <taxon>Fagales</taxon>
        <taxon>Fagaceae</taxon>
        <taxon>Quercus</taxon>
    </lineage>
</organism>
<feature type="domain" description="DYW" evidence="4">
    <location>
        <begin position="446"/>
        <end position="491"/>
    </location>
</feature>
<dbReference type="EnsemblPlants" id="QL05p042336:mrna">
    <property type="protein sequence ID" value="QL05p042336:mrna"/>
    <property type="gene ID" value="QL05p042336"/>
</dbReference>
<accession>A0A7N2LR16</accession>
<dbReference type="Gramene" id="QL05p042336:mrna">
    <property type="protein sequence ID" value="QL05p042336:mrna"/>
    <property type="gene ID" value="QL05p042336"/>
</dbReference>
<dbReference type="InterPro" id="IPR011990">
    <property type="entry name" value="TPR-like_helical_dom_sf"/>
</dbReference>
<dbReference type="InterPro" id="IPR032867">
    <property type="entry name" value="DYW_dom"/>
</dbReference>
<evidence type="ECO:0000313" key="5">
    <source>
        <dbReference type="EnsemblPlants" id="QL05p042336:mrna"/>
    </source>
</evidence>
<dbReference type="FunFam" id="1.25.40.10:FF:000158">
    <property type="entry name" value="pentatricopeptide repeat-containing protein At2g33680"/>
    <property type="match status" value="1"/>
</dbReference>
<reference evidence="5" key="2">
    <citation type="submission" date="2021-01" db="UniProtKB">
        <authorList>
            <consortium name="EnsemblPlants"/>
        </authorList>
    </citation>
    <scope>IDENTIFICATION</scope>
</reference>
<dbReference type="Pfam" id="PF14432">
    <property type="entry name" value="DYW_deaminase"/>
    <property type="match status" value="1"/>
</dbReference>
<dbReference type="EMBL" id="LRBV02000005">
    <property type="status" value="NOT_ANNOTATED_CDS"/>
    <property type="molecule type" value="Genomic_DNA"/>
</dbReference>
<dbReference type="GO" id="GO:0008270">
    <property type="term" value="F:zinc ion binding"/>
    <property type="evidence" value="ECO:0007669"/>
    <property type="project" value="InterPro"/>
</dbReference>
<dbReference type="InterPro" id="IPR046960">
    <property type="entry name" value="PPR_At4g14850-like_plant"/>
</dbReference>
<evidence type="ECO:0000256" key="2">
    <source>
        <dbReference type="ARBA" id="ARBA00022737"/>
    </source>
</evidence>
<feature type="repeat" description="PPR" evidence="3">
    <location>
        <begin position="159"/>
        <end position="193"/>
    </location>
</feature>
<evidence type="ECO:0000259" key="4">
    <source>
        <dbReference type="Pfam" id="PF14432"/>
    </source>
</evidence>
<dbReference type="InterPro" id="IPR002885">
    <property type="entry name" value="PPR_rpt"/>
</dbReference>
<evidence type="ECO:0000256" key="3">
    <source>
        <dbReference type="PROSITE-ProRule" id="PRU00708"/>
    </source>
</evidence>
<dbReference type="Pfam" id="PF20431">
    <property type="entry name" value="E_motif"/>
    <property type="match status" value="1"/>
</dbReference>
<keyword evidence="2" id="KW-0677">Repeat</keyword>
<dbReference type="InParanoid" id="A0A7N2LR16"/>
<dbReference type="Proteomes" id="UP000594261">
    <property type="component" value="Chromosome 5"/>
</dbReference>
<dbReference type="GO" id="GO:0003723">
    <property type="term" value="F:RNA binding"/>
    <property type="evidence" value="ECO:0007669"/>
    <property type="project" value="InterPro"/>
</dbReference>
<dbReference type="AlphaFoldDB" id="A0A7N2LR16"/>
<dbReference type="SUPFAM" id="SSF48452">
    <property type="entry name" value="TPR-like"/>
    <property type="match status" value="1"/>
</dbReference>
<dbReference type="InterPro" id="IPR046848">
    <property type="entry name" value="E_motif"/>
</dbReference>